<evidence type="ECO:0000256" key="2">
    <source>
        <dbReference type="ARBA" id="ARBA00022670"/>
    </source>
</evidence>
<sequence>MTLITILLLGLSSIKPFADCVFLLDNIFSESVKTNINRPLLKPSPSSEQYFDQTLDHFNDNDPRYWDQLFYSDEDHYKKGGPVYLWIGGGSSADRHRLAEGYWQSHGKENNAMLFLLEHRFYGNMLPVSNTSLSNLRYLKVSQAIEDIVKFIKGMNNQYEFSNGTRWIVFGAGYGGNLAAWLRAKYPNLVHGAVASSSPVLARVDFAKYLDNVADTIASHNKKCRNDIALANKKLDEMVQTEEGKDELKNHFRNRRENLLNDFSRNSAPLLSPSIQEQKFNQKLDHFNQNDARTWKQLYFYKDNHYALGGPVYLWLWDVGAAYADFLEEEYWHSHAKKNNAFLFLLEHRFYGASQPFVDTTTENLRFLNASQALADVAAFITAMNEEFEFPDDTKWIIFGCYSTGSLAAWMKLKYPKLVHGAVASSAPIEAKLDFPEYLNSVGESLASYKKQCQKDIELANQKIDQLVASEKGRKELGEIFRLCSSLKNDKLDISYFVFNMADYISSNIEYDRWGKNAKKICDKMLDKAKEKEPIKRYADLMKMFLERTGQDCLPTKFNDYVGVLKRSDVVTAEETNRVWIYQLCSQFAWFSTSARKSKTFSKHINLNFYINVCSKVFKPSFNRKFITQEVKKTNALFGGLNIDIPGIVFVHGSADPRRTVGITSLKNKKNIDVVVVEGGAQCSEIGKVSSNDPYAKEEAQNKIMDIIDSWL</sequence>
<dbReference type="Gene3D" id="1.20.120.980">
    <property type="entry name" value="Serine carboxypeptidase S28, SKS domain"/>
    <property type="match status" value="1"/>
</dbReference>
<evidence type="ECO:0000256" key="4">
    <source>
        <dbReference type="ARBA" id="ARBA00022801"/>
    </source>
</evidence>
<comment type="caution">
    <text evidence="7">The sequence shown here is derived from an EMBL/GenBank/DDBJ whole genome shotgun (WGS) entry which is preliminary data.</text>
</comment>
<dbReference type="Gene3D" id="3.40.50.1820">
    <property type="entry name" value="alpha/beta hydrolase"/>
    <property type="match status" value="2"/>
</dbReference>
<dbReference type="InterPro" id="IPR042269">
    <property type="entry name" value="Ser_carbopepase_S28_SKS"/>
</dbReference>
<dbReference type="EMBL" id="JBBCAQ010000032">
    <property type="protein sequence ID" value="KAK7584022.1"/>
    <property type="molecule type" value="Genomic_DNA"/>
</dbReference>
<dbReference type="AlphaFoldDB" id="A0AAN9TR92"/>
<evidence type="ECO:0000313" key="8">
    <source>
        <dbReference type="Proteomes" id="UP001367676"/>
    </source>
</evidence>
<evidence type="ECO:0000256" key="1">
    <source>
        <dbReference type="ARBA" id="ARBA00011079"/>
    </source>
</evidence>
<reference evidence="7 8" key="1">
    <citation type="submission" date="2024-03" db="EMBL/GenBank/DDBJ databases">
        <title>Adaptation during the transition from Ophiocordyceps entomopathogen to insect associate is accompanied by gene loss and intensified selection.</title>
        <authorList>
            <person name="Ward C.M."/>
            <person name="Onetto C.A."/>
            <person name="Borneman A.R."/>
        </authorList>
    </citation>
    <scope>NUCLEOTIDE SEQUENCE [LARGE SCALE GENOMIC DNA]</scope>
    <source>
        <strain evidence="7">AWRI1</strain>
        <tissue evidence="7">Single Adult Female</tissue>
    </source>
</reference>
<evidence type="ECO:0000256" key="3">
    <source>
        <dbReference type="ARBA" id="ARBA00022729"/>
    </source>
</evidence>
<protein>
    <recommendedName>
        <fullName evidence="9">Serine protease K12H4.7</fullName>
    </recommendedName>
</protein>
<dbReference type="Proteomes" id="UP001367676">
    <property type="component" value="Unassembled WGS sequence"/>
</dbReference>
<evidence type="ECO:0000256" key="5">
    <source>
        <dbReference type="ARBA" id="ARBA00023180"/>
    </source>
</evidence>
<feature type="chain" id="PRO_5043053371" description="Serine protease K12H4.7" evidence="6">
    <location>
        <begin position="21"/>
        <end position="712"/>
    </location>
</feature>
<dbReference type="PANTHER" id="PTHR11010">
    <property type="entry name" value="PROTEASE S28 PRO-X CARBOXYPEPTIDASE-RELATED"/>
    <property type="match status" value="1"/>
</dbReference>
<dbReference type="GO" id="GO:0008239">
    <property type="term" value="F:dipeptidyl-peptidase activity"/>
    <property type="evidence" value="ECO:0007669"/>
    <property type="project" value="TreeGrafter"/>
</dbReference>
<evidence type="ECO:0000313" key="7">
    <source>
        <dbReference type="EMBL" id="KAK7584022.1"/>
    </source>
</evidence>
<name>A0AAN9TR92_9HEMI</name>
<dbReference type="Pfam" id="PF05577">
    <property type="entry name" value="Peptidase_S28"/>
    <property type="match status" value="2"/>
</dbReference>
<gene>
    <name evidence="7" type="ORF">V9T40_004985</name>
</gene>
<comment type="similarity">
    <text evidence="1">Belongs to the peptidase S28 family.</text>
</comment>
<accession>A0AAN9TR92</accession>
<evidence type="ECO:0000256" key="6">
    <source>
        <dbReference type="SAM" id="SignalP"/>
    </source>
</evidence>
<dbReference type="GO" id="GO:0070008">
    <property type="term" value="F:serine-type exopeptidase activity"/>
    <property type="evidence" value="ECO:0007669"/>
    <property type="project" value="InterPro"/>
</dbReference>
<keyword evidence="8" id="KW-1185">Reference proteome</keyword>
<dbReference type="GO" id="GO:0006508">
    <property type="term" value="P:proteolysis"/>
    <property type="evidence" value="ECO:0007669"/>
    <property type="project" value="UniProtKB-KW"/>
</dbReference>
<keyword evidence="3 6" id="KW-0732">Signal</keyword>
<evidence type="ECO:0008006" key="9">
    <source>
        <dbReference type="Google" id="ProtNLM"/>
    </source>
</evidence>
<keyword evidence="5" id="KW-0325">Glycoprotein</keyword>
<dbReference type="InterPro" id="IPR029058">
    <property type="entry name" value="AB_hydrolase_fold"/>
</dbReference>
<proteinExistence type="inferred from homology"/>
<organism evidence="7 8">
    <name type="scientific">Parthenolecanium corni</name>
    <dbReference type="NCBI Taxonomy" id="536013"/>
    <lineage>
        <taxon>Eukaryota</taxon>
        <taxon>Metazoa</taxon>
        <taxon>Ecdysozoa</taxon>
        <taxon>Arthropoda</taxon>
        <taxon>Hexapoda</taxon>
        <taxon>Insecta</taxon>
        <taxon>Pterygota</taxon>
        <taxon>Neoptera</taxon>
        <taxon>Paraneoptera</taxon>
        <taxon>Hemiptera</taxon>
        <taxon>Sternorrhyncha</taxon>
        <taxon>Coccoidea</taxon>
        <taxon>Coccidae</taxon>
        <taxon>Parthenolecanium</taxon>
    </lineage>
</organism>
<feature type="signal peptide" evidence="6">
    <location>
        <begin position="1"/>
        <end position="20"/>
    </location>
</feature>
<keyword evidence="2" id="KW-0645">Protease</keyword>
<dbReference type="SUPFAM" id="SSF53474">
    <property type="entry name" value="alpha/beta-Hydrolases"/>
    <property type="match status" value="2"/>
</dbReference>
<keyword evidence="4" id="KW-0378">Hydrolase</keyword>
<dbReference type="PANTHER" id="PTHR11010:SF117">
    <property type="entry name" value="SERINE PROTEASE 16"/>
    <property type="match status" value="1"/>
</dbReference>
<dbReference type="InterPro" id="IPR008758">
    <property type="entry name" value="Peptidase_S28"/>
</dbReference>